<accession>A0ABW2CQ86</accession>
<evidence type="ECO:0000313" key="3">
    <source>
        <dbReference type="EMBL" id="MFC6882878.1"/>
    </source>
</evidence>
<dbReference type="InterPro" id="IPR036689">
    <property type="entry name" value="ESAT-6-like_sf"/>
</dbReference>
<organism evidence="3 4">
    <name type="scientific">Actinomadura yumaensis</name>
    <dbReference type="NCBI Taxonomy" id="111807"/>
    <lineage>
        <taxon>Bacteria</taxon>
        <taxon>Bacillati</taxon>
        <taxon>Actinomycetota</taxon>
        <taxon>Actinomycetes</taxon>
        <taxon>Streptosporangiales</taxon>
        <taxon>Thermomonosporaceae</taxon>
        <taxon>Actinomadura</taxon>
    </lineage>
</organism>
<gene>
    <name evidence="3" type="ORF">ACFQKB_24200</name>
</gene>
<dbReference type="Proteomes" id="UP001596380">
    <property type="component" value="Unassembled WGS sequence"/>
</dbReference>
<reference evidence="4" key="1">
    <citation type="journal article" date="2019" name="Int. J. Syst. Evol. Microbiol.">
        <title>The Global Catalogue of Microorganisms (GCM) 10K type strain sequencing project: providing services to taxonomists for standard genome sequencing and annotation.</title>
        <authorList>
            <consortium name="The Broad Institute Genomics Platform"/>
            <consortium name="The Broad Institute Genome Sequencing Center for Infectious Disease"/>
            <person name="Wu L."/>
            <person name="Ma J."/>
        </authorList>
    </citation>
    <scope>NUCLEOTIDE SEQUENCE [LARGE SCALE GENOMIC DNA]</scope>
    <source>
        <strain evidence="4">JCM 3369</strain>
    </source>
</reference>
<feature type="region of interest" description="Disordered" evidence="2">
    <location>
        <begin position="1"/>
        <end position="31"/>
    </location>
</feature>
<comment type="caution">
    <text evidence="3">The sequence shown here is derived from an EMBL/GenBank/DDBJ whole genome shotgun (WGS) entry which is preliminary data.</text>
</comment>
<proteinExistence type="inferred from homology"/>
<dbReference type="Gene3D" id="1.10.287.1060">
    <property type="entry name" value="ESAT-6-like"/>
    <property type="match status" value="1"/>
</dbReference>
<dbReference type="Pfam" id="PF06013">
    <property type="entry name" value="WXG100"/>
    <property type="match status" value="1"/>
</dbReference>
<dbReference type="InterPro" id="IPR010310">
    <property type="entry name" value="T7SS_ESAT-6-like"/>
</dbReference>
<keyword evidence="4" id="KW-1185">Reference proteome</keyword>
<dbReference type="EMBL" id="JBHSXS010000015">
    <property type="protein sequence ID" value="MFC6882878.1"/>
    <property type="molecule type" value="Genomic_DNA"/>
</dbReference>
<name>A0ABW2CQ86_9ACTN</name>
<sequence length="104" mass="11565">MSQQSSVNRQHMQVAAGNVQDAHGQISGVKNQLNGHHAQLQAAWKGESAAAFTQVYNLFENEFAKVLRDLNEIHEKLVHTRVKYQAAEEQKTGRVNQLKGSING</sequence>
<evidence type="ECO:0000256" key="2">
    <source>
        <dbReference type="SAM" id="MobiDB-lite"/>
    </source>
</evidence>
<protein>
    <recommendedName>
        <fullName evidence="1">ESAT-6-like protein</fullName>
    </recommendedName>
</protein>
<comment type="similarity">
    <text evidence="1">Belongs to the WXG100 family.</text>
</comment>
<dbReference type="NCBIfam" id="TIGR03930">
    <property type="entry name" value="WXG100_ESAT6"/>
    <property type="match status" value="1"/>
</dbReference>
<evidence type="ECO:0000313" key="4">
    <source>
        <dbReference type="Proteomes" id="UP001596380"/>
    </source>
</evidence>
<dbReference type="SUPFAM" id="SSF140453">
    <property type="entry name" value="EsxAB dimer-like"/>
    <property type="match status" value="1"/>
</dbReference>
<evidence type="ECO:0000256" key="1">
    <source>
        <dbReference type="RuleBase" id="RU362001"/>
    </source>
</evidence>
<dbReference type="RefSeq" id="WP_160820355.1">
    <property type="nucleotide sequence ID" value="NZ_JBHSXE010000001.1"/>
</dbReference>
<feature type="compositionally biased region" description="Polar residues" evidence="2">
    <location>
        <begin position="1"/>
        <end position="11"/>
    </location>
</feature>